<dbReference type="PANTHER" id="PTHR32347">
    <property type="entry name" value="EFFLUX SYSTEM COMPONENT YKNX-RELATED"/>
    <property type="match status" value="1"/>
</dbReference>
<dbReference type="GO" id="GO:0030313">
    <property type="term" value="C:cell envelope"/>
    <property type="evidence" value="ECO:0007669"/>
    <property type="project" value="UniProtKB-SubCell"/>
</dbReference>
<feature type="domain" description="YknX-like C-terminal permuted SH3-like" evidence="4">
    <location>
        <begin position="325"/>
        <end position="391"/>
    </location>
</feature>
<keyword evidence="6" id="KW-1185">Reference proteome</keyword>
<dbReference type="InterPro" id="IPR058637">
    <property type="entry name" value="YknX-like_C"/>
</dbReference>
<gene>
    <name evidence="5" type="ORF">EI545_03920</name>
</gene>
<dbReference type="Gene3D" id="2.40.30.170">
    <property type="match status" value="1"/>
</dbReference>
<dbReference type="KEGG" id="taw:EI545_03920"/>
<name>A0A3S8U3C1_9RHOB</name>
<dbReference type="Gene3D" id="1.10.287.470">
    <property type="entry name" value="Helix hairpin bin"/>
    <property type="match status" value="1"/>
</dbReference>
<evidence type="ECO:0000256" key="3">
    <source>
        <dbReference type="SAM" id="Coils"/>
    </source>
</evidence>
<evidence type="ECO:0000256" key="2">
    <source>
        <dbReference type="ARBA" id="ARBA00023054"/>
    </source>
</evidence>
<evidence type="ECO:0000313" key="5">
    <source>
        <dbReference type="EMBL" id="AZL58058.1"/>
    </source>
</evidence>
<evidence type="ECO:0000256" key="1">
    <source>
        <dbReference type="ARBA" id="ARBA00004196"/>
    </source>
</evidence>
<dbReference type="PANTHER" id="PTHR32347:SF29">
    <property type="entry name" value="UPF0194 MEMBRANE PROTEIN YBHG"/>
    <property type="match status" value="1"/>
</dbReference>
<proteinExistence type="predicted"/>
<feature type="coiled-coil region" evidence="3">
    <location>
        <begin position="107"/>
        <end position="134"/>
    </location>
</feature>
<dbReference type="Proteomes" id="UP000282002">
    <property type="component" value="Chromosome"/>
</dbReference>
<dbReference type="EMBL" id="CP034328">
    <property type="protein sequence ID" value="AZL58058.1"/>
    <property type="molecule type" value="Genomic_DNA"/>
</dbReference>
<evidence type="ECO:0000313" key="6">
    <source>
        <dbReference type="Proteomes" id="UP000282002"/>
    </source>
</evidence>
<dbReference type="Gene3D" id="2.40.420.20">
    <property type="match status" value="1"/>
</dbReference>
<accession>A0A3S8U3C1</accession>
<keyword evidence="2 3" id="KW-0175">Coiled coil</keyword>
<dbReference type="OrthoDB" id="9791520at2"/>
<evidence type="ECO:0000259" key="4">
    <source>
        <dbReference type="Pfam" id="PF25989"/>
    </source>
</evidence>
<dbReference type="InterPro" id="IPR050465">
    <property type="entry name" value="UPF0194_transport"/>
</dbReference>
<sequence>MTMRRLILVLAALSLVGLAFWAFKPRPIAVELAEIAPRTLEVAVEEEGEARIREVFTISATIGGKLQRIGLHAGDDVVAEETVVAVIGPAAPALLDARARAVAEATVAAAQSAVDLARAQVAQAEAAVEFATAEASRSIALFERAAVSARLRDTAILDQRTAIAALDSARANLSVRERELESARAVLGTPDAAAAEACCISLTAPVSGKVLRVLSEDEQVVAPGTPILEIGNPGNLEITVDLLSRDAVRVREGASATVSGWGGPPIPARVERIEPSATTRVSALGIDEQRVGVILTLEGDPQDWQLLGHGFRVVARITLWKGDQVLSIPVGALFRDGSDWAAFVVQGGRARLQTITLGERNEDFAQVLTGLAAGDTVILHPSDTVADGVAVAPLP</sequence>
<reference evidence="5 6" key="1">
    <citation type="submission" date="2018-12" db="EMBL/GenBank/DDBJ databases">
        <title>Complete genome sequencing of Tabrizicola sp. K13M18.</title>
        <authorList>
            <person name="Bae J.-W."/>
        </authorList>
    </citation>
    <scope>NUCLEOTIDE SEQUENCE [LARGE SCALE GENOMIC DNA]</scope>
    <source>
        <strain evidence="5 6">K13M18</strain>
    </source>
</reference>
<dbReference type="Gene3D" id="2.40.50.100">
    <property type="match status" value="1"/>
</dbReference>
<dbReference type="AlphaFoldDB" id="A0A3S8U3C1"/>
<organism evidence="5 6">
    <name type="scientific">Tabrizicola piscis</name>
    <dbReference type="NCBI Taxonomy" id="2494374"/>
    <lineage>
        <taxon>Bacteria</taxon>
        <taxon>Pseudomonadati</taxon>
        <taxon>Pseudomonadota</taxon>
        <taxon>Alphaproteobacteria</taxon>
        <taxon>Rhodobacterales</taxon>
        <taxon>Paracoccaceae</taxon>
        <taxon>Tabrizicola</taxon>
    </lineage>
</organism>
<dbReference type="Pfam" id="PF25989">
    <property type="entry name" value="YknX_C"/>
    <property type="match status" value="1"/>
</dbReference>
<comment type="subcellular location">
    <subcellularLocation>
        <location evidence="1">Cell envelope</location>
    </subcellularLocation>
</comment>
<protein>
    <submittedName>
        <fullName evidence="5">HlyD family efflux transporter periplasmic adaptor subunit</fullName>
    </submittedName>
</protein>